<evidence type="ECO:0000313" key="1">
    <source>
        <dbReference type="EMBL" id="CAD8862512.1"/>
    </source>
</evidence>
<accession>A0A7S1ARD6</accession>
<sequence length="112" mass="12779">MAVESVGQKKTVLDVFAKLDLPDLDAERARDILEKAGISTKDDLMRRWADQTAWDRLDLEVLLKNRLVKSFEKEMGVAYEKRRVPPKSAMVQKANQMLVVLPGSRPLKPWST</sequence>
<dbReference type="AlphaFoldDB" id="A0A7S1ARD6"/>
<reference evidence="1" key="1">
    <citation type="submission" date="2021-01" db="EMBL/GenBank/DDBJ databases">
        <authorList>
            <person name="Corre E."/>
            <person name="Pelletier E."/>
            <person name="Niang G."/>
            <person name="Scheremetjew M."/>
            <person name="Finn R."/>
            <person name="Kale V."/>
            <person name="Holt S."/>
            <person name="Cochrane G."/>
            <person name="Meng A."/>
            <person name="Brown T."/>
            <person name="Cohen L."/>
        </authorList>
    </citation>
    <scope>NUCLEOTIDE SEQUENCE</scope>
</reference>
<dbReference type="EMBL" id="HBFQ01051621">
    <property type="protein sequence ID" value="CAD8862512.1"/>
    <property type="molecule type" value="Transcribed_RNA"/>
</dbReference>
<organism evidence="1">
    <name type="scientific">Noctiluca scintillans</name>
    <name type="common">Sea sparkle</name>
    <name type="synonym">Red tide dinoflagellate</name>
    <dbReference type="NCBI Taxonomy" id="2966"/>
    <lineage>
        <taxon>Eukaryota</taxon>
        <taxon>Sar</taxon>
        <taxon>Alveolata</taxon>
        <taxon>Dinophyceae</taxon>
        <taxon>Noctilucales</taxon>
        <taxon>Noctilucaceae</taxon>
        <taxon>Noctiluca</taxon>
    </lineage>
</organism>
<proteinExistence type="predicted"/>
<name>A0A7S1ARD6_NOCSC</name>
<protein>
    <submittedName>
        <fullName evidence="1">Uncharacterized protein</fullName>
    </submittedName>
</protein>
<gene>
    <name evidence="1" type="ORF">NSCI0253_LOCUS36867</name>
</gene>